<organism evidence="2 3">
    <name type="scientific">Lentinula edodes</name>
    <name type="common">Shiitake mushroom</name>
    <name type="synonym">Lentinus edodes</name>
    <dbReference type="NCBI Taxonomy" id="5353"/>
    <lineage>
        <taxon>Eukaryota</taxon>
        <taxon>Fungi</taxon>
        <taxon>Dikarya</taxon>
        <taxon>Basidiomycota</taxon>
        <taxon>Agaricomycotina</taxon>
        <taxon>Agaricomycetes</taxon>
        <taxon>Agaricomycetidae</taxon>
        <taxon>Agaricales</taxon>
        <taxon>Marasmiineae</taxon>
        <taxon>Omphalotaceae</taxon>
        <taxon>Lentinula</taxon>
    </lineage>
</organism>
<comment type="caution">
    <text evidence="2">The sequence shown here is derived from an EMBL/GenBank/DDBJ whole genome shotgun (WGS) entry which is preliminary data.</text>
</comment>
<reference evidence="2 3" key="2">
    <citation type="submission" date="2017-02" db="EMBL/GenBank/DDBJ databases">
        <title>A genome survey and senescence transcriptome analysis in Lentinula edodes.</title>
        <authorList>
            <person name="Sakamoto Y."/>
            <person name="Nakade K."/>
            <person name="Sato S."/>
            <person name="Yoshida Y."/>
            <person name="Miyazaki K."/>
            <person name="Natsume S."/>
            <person name="Konno N."/>
        </authorList>
    </citation>
    <scope>NUCLEOTIDE SEQUENCE [LARGE SCALE GENOMIC DNA]</scope>
    <source>
        <strain evidence="2 3">NBRC 111202</strain>
    </source>
</reference>
<keyword evidence="3" id="KW-1185">Reference proteome</keyword>
<dbReference type="Proteomes" id="UP000188533">
    <property type="component" value="Unassembled WGS sequence"/>
</dbReference>
<evidence type="ECO:0000256" key="1">
    <source>
        <dbReference type="SAM" id="MobiDB-lite"/>
    </source>
</evidence>
<gene>
    <name evidence="2" type="ORF">LENED_000370</name>
</gene>
<sequence>MPTRKQQETRHLPGHGENPHSRFRGFGVSEFPLPDPPPIIPRMAHSLQEVYNPAGYSIISCIFIDLHITDLSLPSEPGIYFFIWTNFIINESLVHLSSSW</sequence>
<feature type="region of interest" description="Disordered" evidence="1">
    <location>
        <begin position="1"/>
        <end position="25"/>
    </location>
</feature>
<dbReference type="EMBL" id="BDGU01000007">
    <property type="protein sequence ID" value="GAV98946.1"/>
    <property type="molecule type" value="Genomic_DNA"/>
</dbReference>
<feature type="compositionally biased region" description="Basic and acidic residues" evidence="1">
    <location>
        <begin position="1"/>
        <end position="11"/>
    </location>
</feature>
<protein>
    <submittedName>
        <fullName evidence="2">Uncharacterized protein</fullName>
    </submittedName>
</protein>
<evidence type="ECO:0000313" key="3">
    <source>
        <dbReference type="Proteomes" id="UP000188533"/>
    </source>
</evidence>
<name>A0A1Q3DVC4_LENED</name>
<reference evidence="2 3" key="1">
    <citation type="submission" date="2016-08" db="EMBL/GenBank/DDBJ databases">
        <authorList>
            <consortium name="Lentinula edodes genome sequencing consortium"/>
            <person name="Sakamoto Y."/>
            <person name="Nakade K."/>
            <person name="Sato S."/>
            <person name="Yoshida Y."/>
            <person name="Miyazaki K."/>
            <person name="Natsume S."/>
            <person name="Konno N."/>
        </authorList>
    </citation>
    <scope>NUCLEOTIDE SEQUENCE [LARGE SCALE GENOMIC DNA]</scope>
    <source>
        <strain evidence="2 3">NBRC 111202</strain>
    </source>
</reference>
<evidence type="ECO:0000313" key="2">
    <source>
        <dbReference type="EMBL" id="GAV98946.1"/>
    </source>
</evidence>
<accession>A0A1Q3DVC4</accession>
<proteinExistence type="predicted"/>
<dbReference type="AlphaFoldDB" id="A0A1Q3DVC4"/>